<dbReference type="Proteomes" id="UP000326565">
    <property type="component" value="Unassembled WGS sequence"/>
</dbReference>
<name>A0A5N5WTR4_9EURO</name>
<feature type="region of interest" description="Disordered" evidence="3">
    <location>
        <begin position="177"/>
        <end position="202"/>
    </location>
</feature>
<sequence>MNPLLRSPLGLYSTMSASLSPTSSPFTRAVVSSMRKLYPESLADKSWDNTGLLLEAPFNPTRRQKNSVLLAIDLTKAVADEAIARKASAIVAYHPIIFRGLKSLTFTDPQQQSLLRLAQDGISVYSPHTAVDATPGGMADWLCDIVTSSITPTPDTIPEIQSSSSTIYSQPTYPVPRSVDPSASNNVTPHTRTTIHPSAPPLPEGMETAGMGRFVTFNSPQPLTSVIDRIAKGTGYPGGIPIAIPQGASVDEIKIRTVGVCPGSGSSVLMNGGSIPDLLFTGEMSHHEALAAIERGKVVVAIAHSNTERGYLRAVMRGKLEGVLKGEWEVVRKEGLNSEGGEVYGDAECEVVVSEADRDPYGVMVRRI</sequence>
<evidence type="ECO:0000256" key="2">
    <source>
        <dbReference type="PIRSR" id="PIRSR602678-1"/>
    </source>
</evidence>
<dbReference type="GO" id="GO:0005739">
    <property type="term" value="C:mitochondrion"/>
    <property type="evidence" value="ECO:0007669"/>
    <property type="project" value="TreeGrafter"/>
</dbReference>
<dbReference type="AlphaFoldDB" id="A0A5N5WTR4"/>
<evidence type="ECO:0000313" key="5">
    <source>
        <dbReference type="Proteomes" id="UP000326565"/>
    </source>
</evidence>
<proteinExistence type="inferred from homology"/>
<dbReference type="FunFam" id="3.40.1390.30:FF:000008">
    <property type="entry name" value="NGG1 interacting factor Nif3"/>
    <property type="match status" value="1"/>
</dbReference>
<evidence type="ECO:0000256" key="1">
    <source>
        <dbReference type="ARBA" id="ARBA00006964"/>
    </source>
</evidence>
<dbReference type="EMBL" id="ML732281">
    <property type="protein sequence ID" value="KAB8071145.1"/>
    <property type="molecule type" value="Genomic_DNA"/>
</dbReference>
<feature type="binding site" evidence="2">
    <location>
        <position position="304"/>
    </location>
    <ligand>
        <name>a divalent metal cation</name>
        <dbReference type="ChEBI" id="CHEBI:60240"/>
        <label>1</label>
    </ligand>
</feature>
<dbReference type="OrthoDB" id="3345469at2759"/>
<dbReference type="PANTHER" id="PTHR13799:SF13">
    <property type="entry name" value="NIF3-LIKE PROTEIN 1"/>
    <property type="match status" value="1"/>
</dbReference>
<evidence type="ECO:0000313" key="4">
    <source>
        <dbReference type="EMBL" id="KAB8071145.1"/>
    </source>
</evidence>
<dbReference type="Pfam" id="PF01784">
    <property type="entry name" value="DUF34_NIF3"/>
    <property type="match status" value="1"/>
</dbReference>
<dbReference type="SUPFAM" id="SSF102705">
    <property type="entry name" value="NIF3 (NGG1p interacting factor 3)-like"/>
    <property type="match status" value="1"/>
</dbReference>
<feature type="binding site" evidence="2">
    <location>
        <position position="308"/>
    </location>
    <ligand>
        <name>a divalent metal cation</name>
        <dbReference type="ChEBI" id="CHEBI:60240"/>
        <label>1</label>
    </ligand>
</feature>
<organism evidence="4 5">
    <name type="scientific">Aspergillus leporis</name>
    <dbReference type="NCBI Taxonomy" id="41062"/>
    <lineage>
        <taxon>Eukaryota</taxon>
        <taxon>Fungi</taxon>
        <taxon>Dikarya</taxon>
        <taxon>Ascomycota</taxon>
        <taxon>Pezizomycotina</taxon>
        <taxon>Eurotiomycetes</taxon>
        <taxon>Eurotiomycetidae</taxon>
        <taxon>Eurotiales</taxon>
        <taxon>Aspergillaceae</taxon>
        <taxon>Aspergillus</taxon>
        <taxon>Aspergillus subgen. Circumdati</taxon>
    </lineage>
</organism>
<reference evidence="4 5" key="1">
    <citation type="submission" date="2019-04" db="EMBL/GenBank/DDBJ databases">
        <title>Friends and foes A comparative genomics study of 23 Aspergillus species from section Flavi.</title>
        <authorList>
            <consortium name="DOE Joint Genome Institute"/>
            <person name="Kjaerbolling I."/>
            <person name="Vesth T."/>
            <person name="Frisvad J.C."/>
            <person name="Nybo J.L."/>
            <person name="Theobald S."/>
            <person name="Kildgaard S."/>
            <person name="Isbrandt T."/>
            <person name="Kuo A."/>
            <person name="Sato A."/>
            <person name="Lyhne E.K."/>
            <person name="Kogle M.E."/>
            <person name="Wiebenga A."/>
            <person name="Kun R.S."/>
            <person name="Lubbers R.J."/>
            <person name="Makela M.R."/>
            <person name="Barry K."/>
            <person name="Chovatia M."/>
            <person name="Clum A."/>
            <person name="Daum C."/>
            <person name="Haridas S."/>
            <person name="He G."/>
            <person name="LaButti K."/>
            <person name="Lipzen A."/>
            <person name="Mondo S."/>
            <person name="Riley R."/>
            <person name="Salamov A."/>
            <person name="Simmons B.A."/>
            <person name="Magnuson J.K."/>
            <person name="Henrissat B."/>
            <person name="Mortensen U.H."/>
            <person name="Larsen T.O."/>
            <person name="Devries R.P."/>
            <person name="Grigoriev I.V."/>
            <person name="Machida M."/>
            <person name="Baker S.E."/>
            <person name="Andersen M.R."/>
        </authorList>
    </citation>
    <scope>NUCLEOTIDE SEQUENCE [LARGE SCALE GENOMIC DNA]</scope>
    <source>
        <strain evidence="4 5">CBS 151.66</strain>
    </source>
</reference>
<evidence type="ECO:0000256" key="3">
    <source>
        <dbReference type="SAM" id="MobiDB-lite"/>
    </source>
</evidence>
<feature type="binding site" evidence="2">
    <location>
        <position position="94"/>
    </location>
    <ligand>
        <name>a divalent metal cation</name>
        <dbReference type="ChEBI" id="CHEBI:60240"/>
        <label>1</label>
    </ligand>
</feature>
<keyword evidence="5" id="KW-1185">Reference proteome</keyword>
<feature type="binding site" evidence="2">
    <location>
        <position position="132"/>
    </location>
    <ligand>
        <name>a divalent metal cation</name>
        <dbReference type="ChEBI" id="CHEBI:60240"/>
        <label>1</label>
    </ligand>
</feature>
<dbReference type="Gene3D" id="3.40.1390.30">
    <property type="entry name" value="NIF3 (NGG1p interacting factor 3)-like"/>
    <property type="match status" value="2"/>
</dbReference>
<dbReference type="NCBIfam" id="TIGR00486">
    <property type="entry name" value="YbgI_SA1388"/>
    <property type="match status" value="1"/>
</dbReference>
<accession>A0A5N5WTR4</accession>
<dbReference type="FunFam" id="3.40.1390.30:FF:000001">
    <property type="entry name" value="GTP cyclohydrolase 1 type 2"/>
    <property type="match status" value="1"/>
</dbReference>
<dbReference type="InterPro" id="IPR036069">
    <property type="entry name" value="DUF34/NIF3_sf"/>
</dbReference>
<dbReference type="PANTHER" id="PTHR13799">
    <property type="entry name" value="NGG1 INTERACTING FACTOR 3"/>
    <property type="match status" value="1"/>
</dbReference>
<protein>
    <submittedName>
        <fullName evidence="4">NGG1p interacting factor 3</fullName>
    </submittedName>
</protein>
<comment type="similarity">
    <text evidence="1">Belongs to the GTP cyclohydrolase I type 2/NIF3 family.</text>
</comment>
<feature type="compositionally biased region" description="Polar residues" evidence="3">
    <location>
        <begin position="181"/>
        <end position="196"/>
    </location>
</feature>
<dbReference type="GO" id="GO:0046872">
    <property type="term" value="F:metal ion binding"/>
    <property type="evidence" value="ECO:0007669"/>
    <property type="project" value="UniProtKB-KW"/>
</dbReference>
<gene>
    <name evidence="4" type="ORF">BDV29DRAFT_197602</name>
</gene>
<keyword evidence="2" id="KW-0479">Metal-binding</keyword>
<dbReference type="InterPro" id="IPR002678">
    <property type="entry name" value="DUF34/NIF3"/>
</dbReference>